<evidence type="ECO:0000313" key="2">
    <source>
        <dbReference type="EMBL" id="KYG77950.1"/>
    </source>
</evidence>
<keyword evidence="3" id="KW-1185">Reference proteome</keyword>
<accession>A0A150XGU4</accession>
<dbReference type="SUPFAM" id="SSF53474">
    <property type="entry name" value="alpha/beta-Hydrolases"/>
    <property type="match status" value="1"/>
</dbReference>
<dbReference type="InterPro" id="IPR036102">
    <property type="entry name" value="OsmC/Ohrsf"/>
</dbReference>
<name>A0A150XGU4_9BACT</name>
<dbReference type="PANTHER" id="PTHR39624:SF2">
    <property type="entry name" value="OSMC-LIKE PROTEIN"/>
    <property type="match status" value="1"/>
</dbReference>
<dbReference type="Gene3D" id="3.40.50.1820">
    <property type="entry name" value="alpha/beta hydrolase"/>
    <property type="match status" value="1"/>
</dbReference>
<dbReference type="SUPFAM" id="SSF82784">
    <property type="entry name" value="OsmC-like"/>
    <property type="match status" value="1"/>
</dbReference>
<sequence>MKTIKLKFPNQDGEQLSAKLELPTDRRVRAYAIFAHCFTCSKNLIAVTHISRGLTSKGIAVLRFDFTGLGESEGEFEDTNFSSNVQDLIVAAEYLEENYGPAKMLVGHSLGGAAVLMAAAKLKNIEAITTIGAPSDPVHVKHLFQESIDEIKEKGEATVSLGGRPFTIKKQFVDDLAEYEKSDVIKTLKKPLLIMHSPQDDTVDVSNAEKIYTSAMHPKSFISLDGADHLLSKSEDAQYAGEVIAAWAARYVSFEEVRALETDEQVVVRNEAHRGLQTEIMANGHFILADEPKDVGGTNLGGTPYDLLVSSLGACTAMTIRMYAKHKKWPLDEVKVHLSREKRHSEDAEDLGEHSKIEVIDRYVELSGDLTEEQRKRILEIADKCPVHKTLTNGLTVHTKLK</sequence>
<organism evidence="2 3">
    <name type="scientific">Roseivirga spongicola</name>
    <dbReference type="NCBI Taxonomy" id="333140"/>
    <lineage>
        <taxon>Bacteria</taxon>
        <taxon>Pseudomonadati</taxon>
        <taxon>Bacteroidota</taxon>
        <taxon>Cytophagia</taxon>
        <taxon>Cytophagales</taxon>
        <taxon>Roseivirgaceae</taxon>
        <taxon>Roseivirga</taxon>
    </lineage>
</organism>
<dbReference type="InterPro" id="IPR022742">
    <property type="entry name" value="Hydrolase_4"/>
</dbReference>
<dbReference type="Pfam" id="PF02566">
    <property type="entry name" value="OsmC"/>
    <property type="match status" value="1"/>
</dbReference>
<gene>
    <name evidence="2" type="ORF">AWW68_04050</name>
</gene>
<comment type="caution">
    <text evidence="2">The sequence shown here is derived from an EMBL/GenBank/DDBJ whole genome shotgun (WGS) entry which is preliminary data.</text>
</comment>
<evidence type="ECO:0000313" key="3">
    <source>
        <dbReference type="Proteomes" id="UP000075606"/>
    </source>
</evidence>
<proteinExistence type="predicted"/>
<protein>
    <submittedName>
        <fullName evidence="2">Osmotically inducible protein C</fullName>
    </submittedName>
</protein>
<dbReference type="EMBL" id="LRPC01000001">
    <property type="protein sequence ID" value="KYG77950.1"/>
    <property type="molecule type" value="Genomic_DNA"/>
</dbReference>
<dbReference type="InterPro" id="IPR015946">
    <property type="entry name" value="KH_dom-like_a/b"/>
</dbReference>
<dbReference type="RefSeq" id="WP_068216846.1">
    <property type="nucleotide sequence ID" value="NZ_CP139724.1"/>
</dbReference>
<feature type="domain" description="Serine aminopeptidase S33" evidence="1">
    <location>
        <begin position="48"/>
        <end position="124"/>
    </location>
</feature>
<dbReference type="Gene3D" id="3.30.300.20">
    <property type="match status" value="1"/>
</dbReference>
<dbReference type="InterPro" id="IPR003718">
    <property type="entry name" value="OsmC/Ohr_fam"/>
</dbReference>
<dbReference type="Proteomes" id="UP000075606">
    <property type="component" value="Unassembled WGS sequence"/>
</dbReference>
<dbReference type="ESTHER" id="9bact-a0a150xgu4">
    <property type="family name" value="Est-OsmC"/>
</dbReference>
<dbReference type="Pfam" id="PF12146">
    <property type="entry name" value="Hydrolase_4"/>
    <property type="match status" value="1"/>
</dbReference>
<evidence type="ECO:0000259" key="1">
    <source>
        <dbReference type="Pfam" id="PF12146"/>
    </source>
</evidence>
<dbReference type="STRING" id="333140.AWW68_04050"/>
<dbReference type="InterPro" id="IPR029058">
    <property type="entry name" value="AB_hydrolase_fold"/>
</dbReference>
<dbReference type="AlphaFoldDB" id="A0A150XGU4"/>
<reference evidence="2 3" key="1">
    <citation type="submission" date="2016-01" db="EMBL/GenBank/DDBJ databases">
        <title>Genome sequencing of Roseivirga spongicola UST030701-084.</title>
        <authorList>
            <person name="Selvaratnam C."/>
            <person name="Thevarajoo S."/>
            <person name="Goh K.M."/>
            <person name="Ee R."/>
            <person name="Chan K.-G."/>
            <person name="Chong C.S."/>
        </authorList>
    </citation>
    <scope>NUCLEOTIDE SEQUENCE [LARGE SCALE GENOMIC DNA]</scope>
    <source>
        <strain evidence="2 3">UST030701-084</strain>
    </source>
</reference>
<dbReference type="PANTHER" id="PTHR39624">
    <property type="entry name" value="PROTEIN INVOLVED IN RIMO-MEDIATED BETA-METHYLTHIOLATION OF RIBOSOMAL PROTEIN S12 YCAO"/>
    <property type="match status" value="1"/>
</dbReference>
<dbReference type="OrthoDB" id="9791538at2"/>